<dbReference type="SUPFAM" id="SSF52540">
    <property type="entry name" value="P-loop containing nucleoside triphosphate hydrolases"/>
    <property type="match status" value="1"/>
</dbReference>
<protein>
    <recommendedName>
        <fullName evidence="2">Novel STAND NTPase 1 domain-containing protein</fullName>
    </recommendedName>
</protein>
<dbReference type="RefSeq" id="WP_267771670.1">
    <property type="nucleotide sequence ID" value="NZ_JAPNKE010000002.1"/>
</dbReference>
<evidence type="ECO:0000259" key="2">
    <source>
        <dbReference type="Pfam" id="PF20703"/>
    </source>
</evidence>
<comment type="caution">
    <text evidence="3">The sequence shown here is derived from an EMBL/GenBank/DDBJ whole genome shotgun (WGS) entry which is preliminary data.</text>
</comment>
<reference evidence="3" key="1">
    <citation type="submission" date="2022-11" db="EMBL/GenBank/DDBJ databases">
        <title>Minimal conservation of predation-associated metabolite biosynthetic gene clusters underscores biosynthetic potential of Myxococcota including descriptions for ten novel species: Archangium lansinium sp. nov., Myxococcus landrumus sp. nov., Nannocystis bai.</title>
        <authorList>
            <person name="Ahearne A."/>
            <person name="Stevens C."/>
            <person name="Phillips K."/>
        </authorList>
    </citation>
    <scope>NUCLEOTIDE SEQUENCE</scope>
    <source>
        <strain evidence="3">Na p29</strain>
    </source>
</reference>
<feature type="region of interest" description="Disordered" evidence="1">
    <location>
        <begin position="409"/>
        <end position="486"/>
    </location>
</feature>
<accession>A0A9X3IZV6</accession>
<evidence type="ECO:0000313" key="3">
    <source>
        <dbReference type="EMBL" id="MCY1009014.1"/>
    </source>
</evidence>
<gene>
    <name evidence="3" type="ORF">OV079_26335</name>
</gene>
<evidence type="ECO:0000256" key="1">
    <source>
        <dbReference type="SAM" id="MobiDB-lite"/>
    </source>
</evidence>
<dbReference type="Gene3D" id="3.40.50.300">
    <property type="entry name" value="P-loop containing nucleotide triphosphate hydrolases"/>
    <property type="match status" value="1"/>
</dbReference>
<dbReference type="Proteomes" id="UP001150924">
    <property type="component" value="Unassembled WGS sequence"/>
</dbReference>
<organism evidence="3 4">
    <name type="scientific">Nannocystis pusilla</name>
    <dbReference type="NCBI Taxonomy" id="889268"/>
    <lineage>
        <taxon>Bacteria</taxon>
        <taxon>Pseudomonadati</taxon>
        <taxon>Myxococcota</taxon>
        <taxon>Polyangia</taxon>
        <taxon>Nannocystales</taxon>
        <taxon>Nannocystaceae</taxon>
        <taxon>Nannocystis</taxon>
    </lineage>
</organism>
<dbReference type="Pfam" id="PF20703">
    <property type="entry name" value="nSTAND1"/>
    <property type="match status" value="1"/>
</dbReference>
<feature type="region of interest" description="Disordered" evidence="1">
    <location>
        <begin position="1"/>
        <end position="23"/>
    </location>
</feature>
<sequence>MSAPKSGPQSPFPGPRPYEAGERDRFHGRAGERRDLAALVVANRLTVLYGPTGAGKTSLLAAGLVPELERAGFMVMPIARPGGLLPPGTNPIHLRNVYSANVLMHWHHGDLDGVVKHTITSYLEAMQDPRPERPLALIIDQFEDLFATHTTQWEQREAFLRELVECLAKPERGVEERPVRVCLAIREEQLAELERYAPLLPDLLRVRFRLDPLRRPAAIEVMTHAAGGMFSQPDAEKLATDLGHRRVRTFGKLALVPSEFIEPMQLQLACDEKWRRGGRSGAMAKPRDPDEALVRYLDAGIARARAGWGAEAKIRRFIGDKLLTPEGERSAVIRGKRHTGGLNNKLVDRLEQERIVRAEERLGTRWYELAHDRLLEPMRLSNATWFEASAAAAAPAASRCCCCCSSASAWPAGSARSGPSTATRASRARSPGSRSSSPTPAAPARRSSSRWPRPRAPTRSSACGPRRAASTSTSSASPTTSRPPAA</sequence>
<keyword evidence="4" id="KW-1185">Reference proteome</keyword>
<name>A0A9X3IZV6_9BACT</name>
<dbReference type="EMBL" id="JAPNKE010000002">
    <property type="protein sequence ID" value="MCY1009014.1"/>
    <property type="molecule type" value="Genomic_DNA"/>
</dbReference>
<feature type="domain" description="Novel STAND NTPase 1" evidence="2">
    <location>
        <begin position="11"/>
        <end position="245"/>
    </location>
</feature>
<dbReference type="AlphaFoldDB" id="A0A9X3IZV6"/>
<dbReference type="InterPro" id="IPR027417">
    <property type="entry name" value="P-loop_NTPase"/>
</dbReference>
<proteinExistence type="predicted"/>
<evidence type="ECO:0000313" key="4">
    <source>
        <dbReference type="Proteomes" id="UP001150924"/>
    </source>
</evidence>
<dbReference type="InterPro" id="IPR049052">
    <property type="entry name" value="nSTAND1"/>
</dbReference>